<protein>
    <recommendedName>
        <fullName evidence="3">Secreted protein</fullName>
    </recommendedName>
</protein>
<proteinExistence type="predicted"/>
<reference evidence="2" key="1">
    <citation type="journal article" date="2013" name="J. Plant Res.">
        <title>Effect of fungi and light on seed germination of three Opuntia species from semiarid lands of central Mexico.</title>
        <authorList>
            <person name="Delgado-Sanchez P."/>
            <person name="Jimenez-Bremont J.F."/>
            <person name="Guerrero-Gonzalez Mde L."/>
            <person name="Flores J."/>
        </authorList>
    </citation>
    <scope>NUCLEOTIDE SEQUENCE</scope>
    <source>
        <tissue evidence="2">Cladode</tissue>
    </source>
</reference>
<dbReference type="EMBL" id="GISG01221719">
    <property type="protein sequence ID" value="MBA4663754.1"/>
    <property type="molecule type" value="Transcribed_RNA"/>
</dbReference>
<evidence type="ECO:0008006" key="3">
    <source>
        <dbReference type="Google" id="ProtNLM"/>
    </source>
</evidence>
<reference evidence="2" key="2">
    <citation type="submission" date="2020-07" db="EMBL/GenBank/DDBJ databases">
        <authorList>
            <person name="Vera ALvarez R."/>
            <person name="Arias-Moreno D.M."/>
            <person name="Jimenez-Jacinto V."/>
            <person name="Jimenez-Bremont J.F."/>
            <person name="Swaminathan K."/>
            <person name="Moose S.P."/>
            <person name="Guerrero-Gonzalez M.L."/>
            <person name="Marino-Ramirez L."/>
            <person name="Landsman D."/>
            <person name="Rodriguez-Kessler M."/>
            <person name="Delgado-Sanchez P."/>
        </authorList>
    </citation>
    <scope>NUCLEOTIDE SEQUENCE</scope>
    <source>
        <tissue evidence="2">Cladode</tissue>
    </source>
</reference>
<dbReference type="AlphaFoldDB" id="A0A7C9ABG7"/>
<feature type="chain" id="PRO_5028167485" description="Secreted protein" evidence="1">
    <location>
        <begin position="32"/>
        <end position="100"/>
    </location>
</feature>
<sequence>MVMEWDHTAMTAMRWFRVTIVQLILEPMWRAWFGANCCPHQTSCTSGQGVKTHERTLLERTTKALDCVNLSYLLLHVQFCVNFVGWSKFVWYELSLLFFA</sequence>
<accession>A0A7C9ABG7</accession>
<organism evidence="2">
    <name type="scientific">Opuntia streptacantha</name>
    <name type="common">Prickly pear cactus</name>
    <name type="synonym">Opuntia cardona</name>
    <dbReference type="NCBI Taxonomy" id="393608"/>
    <lineage>
        <taxon>Eukaryota</taxon>
        <taxon>Viridiplantae</taxon>
        <taxon>Streptophyta</taxon>
        <taxon>Embryophyta</taxon>
        <taxon>Tracheophyta</taxon>
        <taxon>Spermatophyta</taxon>
        <taxon>Magnoliopsida</taxon>
        <taxon>eudicotyledons</taxon>
        <taxon>Gunneridae</taxon>
        <taxon>Pentapetalae</taxon>
        <taxon>Caryophyllales</taxon>
        <taxon>Cactineae</taxon>
        <taxon>Cactaceae</taxon>
        <taxon>Opuntioideae</taxon>
        <taxon>Opuntia</taxon>
    </lineage>
</organism>
<evidence type="ECO:0000313" key="2">
    <source>
        <dbReference type="EMBL" id="MBA4663754.1"/>
    </source>
</evidence>
<keyword evidence="1" id="KW-0732">Signal</keyword>
<feature type="signal peptide" evidence="1">
    <location>
        <begin position="1"/>
        <end position="31"/>
    </location>
</feature>
<evidence type="ECO:0000256" key="1">
    <source>
        <dbReference type="SAM" id="SignalP"/>
    </source>
</evidence>
<name>A0A7C9ABG7_OPUST</name>